<dbReference type="GO" id="GO:0007033">
    <property type="term" value="P:vacuole organization"/>
    <property type="evidence" value="ECO:0007669"/>
    <property type="project" value="TreeGrafter"/>
</dbReference>
<feature type="domain" description="AAA+ ATPase" evidence="9">
    <location>
        <begin position="214"/>
        <end position="349"/>
    </location>
</feature>
<dbReference type="InterPro" id="IPR003959">
    <property type="entry name" value="ATPase_AAA_core"/>
</dbReference>
<dbReference type="Pfam" id="PF09336">
    <property type="entry name" value="Vps4_C"/>
    <property type="match status" value="1"/>
</dbReference>
<dbReference type="PANTHER" id="PTHR23074">
    <property type="entry name" value="AAA DOMAIN-CONTAINING"/>
    <property type="match status" value="1"/>
</dbReference>
<dbReference type="Gene3D" id="1.10.8.60">
    <property type="match status" value="1"/>
</dbReference>
<evidence type="ECO:0000256" key="5">
    <source>
        <dbReference type="ARBA" id="ARBA00022840"/>
    </source>
</evidence>
<evidence type="ECO:0000259" key="9">
    <source>
        <dbReference type="SMART" id="SM00382"/>
    </source>
</evidence>
<dbReference type="InterPro" id="IPR036181">
    <property type="entry name" value="MIT_dom_sf"/>
</dbReference>
<comment type="similarity">
    <text evidence="2 7">Belongs to the AAA ATPase family.</text>
</comment>
<accession>A0A6T6LZ62</accession>
<dbReference type="PANTHER" id="PTHR23074:SF83">
    <property type="entry name" value="VACUOLAR PROTEIN SORTING-ASSOCIATED PROTEIN 4A"/>
    <property type="match status" value="1"/>
</dbReference>
<evidence type="ECO:0000256" key="8">
    <source>
        <dbReference type="SAM" id="MobiDB-lite"/>
    </source>
</evidence>
<dbReference type="GO" id="GO:0016197">
    <property type="term" value="P:endosomal transport"/>
    <property type="evidence" value="ECO:0007669"/>
    <property type="project" value="TreeGrafter"/>
</dbReference>
<dbReference type="PROSITE" id="PS00674">
    <property type="entry name" value="AAA"/>
    <property type="match status" value="1"/>
</dbReference>
<feature type="region of interest" description="Disordered" evidence="8">
    <location>
        <begin position="73"/>
        <end position="162"/>
    </location>
</feature>
<dbReference type="SMART" id="SM00382">
    <property type="entry name" value="AAA"/>
    <property type="match status" value="1"/>
</dbReference>
<evidence type="ECO:0000256" key="6">
    <source>
        <dbReference type="ARBA" id="ARBA00023136"/>
    </source>
</evidence>
<dbReference type="SUPFAM" id="SSF52540">
    <property type="entry name" value="P-loop containing nucleoside triphosphate hydrolases"/>
    <property type="match status" value="1"/>
</dbReference>
<dbReference type="InterPro" id="IPR003960">
    <property type="entry name" value="ATPase_AAA_CS"/>
</dbReference>
<dbReference type="CDD" id="cd19521">
    <property type="entry name" value="RecA-like_VPS4"/>
    <property type="match status" value="1"/>
</dbReference>
<dbReference type="InterPro" id="IPR050304">
    <property type="entry name" value="MT-severing_AAA_ATPase"/>
</dbReference>
<gene>
    <name evidence="10" type="ORF">RMAR0315_LOCUS6371</name>
    <name evidence="11" type="ORF">RMAR0315_LOCUS6373</name>
</gene>
<evidence type="ECO:0000313" key="11">
    <source>
        <dbReference type="EMBL" id="CAD8396386.1"/>
    </source>
</evidence>
<evidence type="ECO:0000256" key="3">
    <source>
        <dbReference type="ARBA" id="ARBA00022741"/>
    </source>
</evidence>
<organism evidence="10">
    <name type="scientific">Rhodosorus marinus</name>
    <dbReference type="NCBI Taxonomy" id="101924"/>
    <lineage>
        <taxon>Eukaryota</taxon>
        <taxon>Rhodophyta</taxon>
        <taxon>Stylonematophyceae</taxon>
        <taxon>Stylonematales</taxon>
        <taxon>Stylonemataceae</taxon>
        <taxon>Rhodosorus</taxon>
    </lineage>
</organism>
<dbReference type="InterPro" id="IPR003593">
    <property type="entry name" value="AAA+_ATPase"/>
</dbReference>
<proteinExistence type="inferred from homology"/>
<dbReference type="GO" id="GO:0010008">
    <property type="term" value="C:endosome membrane"/>
    <property type="evidence" value="ECO:0007669"/>
    <property type="project" value="UniProtKB-SubCell"/>
</dbReference>
<dbReference type="EMBL" id="HBEK01011606">
    <property type="protein sequence ID" value="CAD8396386.1"/>
    <property type="molecule type" value="Transcribed_RNA"/>
</dbReference>
<evidence type="ECO:0000256" key="7">
    <source>
        <dbReference type="RuleBase" id="RU003651"/>
    </source>
</evidence>
<dbReference type="FunFam" id="3.40.50.300:FF:000043">
    <property type="entry name" value="Vacuolar protein sorting-associated protein 4"/>
    <property type="match status" value="1"/>
</dbReference>
<evidence type="ECO:0000256" key="2">
    <source>
        <dbReference type="ARBA" id="ARBA00006914"/>
    </source>
</evidence>
<dbReference type="Gene3D" id="1.20.58.80">
    <property type="entry name" value="Phosphotransferase system, lactose/cellobiose-type IIA subunit"/>
    <property type="match status" value="1"/>
</dbReference>
<dbReference type="InterPro" id="IPR015415">
    <property type="entry name" value="Spast_Vps4_C"/>
</dbReference>
<dbReference type="Pfam" id="PF17862">
    <property type="entry name" value="AAA_lid_3"/>
    <property type="match status" value="1"/>
</dbReference>
<dbReference type="FunFam" id="1.10.8.60:FF:000015">
    <property type="entry name" value="vacuolar protein sorting-associated protein 4A"/>
    <property type="match status" value="1"/>
</dbReference>
<dbReference type="AlphaFoldDB" id="A0A6T6LZ62"/>
<evidence type="ECO:0000313" key="10">
    <source>
        <dbReference type="EMBL" id="CAD8396384.1"/>
    </source>
</evidence>
<evidence type="ECO:0000256" key="4">
    <source>
        <dbReference type="ARBA" id="ARBA00022753"/>
    </source>
</evidence>
<comment type="subcellular location">
    <subcellularLocation>
        <location evidence="1">Endosome membrane</location>
        <topology evidence="1">Peripheral membrane protein</topology>
    </subcellularLocation>
</comment>
<feature type="compositionally biased region" description="Low complexity" evidence="8">
    <location>
        <begin position="99"/>
        <end position="116"/>
    </location>
</feature>
<name>A0A6T6LZ62_9RHOD</name>
<dbReference type="GO" id="GO:0005524">
    <property type="term" value="F:ATP binding"/>
    <property type="evidence" value="ECO:0007669"/>
    <property type="project" value="UniProtKB-KW"/>
</dbReference>
<dbReference type="InterPro" id="IPR027417">
    <property type="entry name" value="P-loop_NTPase"/>
</dbReference>
<dbReference type="SUPFAM" id="SSF116846">
    <property type="entry name" value="MIT domain"/>
    <property type="match status" value="1"/>
</dbReference>
<keyword evidence="3 7" id="KW-0547">Nucleotide-binding</keyword>
<dbReference type="EMBL" id="HBEK01011603">
    <property type="protein sequence ID" value="CAD8396384.1"/>
    <property type="molecule type" value="Transcribed_RNA"/>
</dbReference>
<keyword evidence="6" id="KW-0472">Membrane</keyword>
<dbReference type="Gene3D" id="3.40.50.300">
    <property type="entry name" value="P-loop containing nucleotide triphosphate hydrolases"/>
    <property type="match status" value="1"/>
</dbReference>
<feature type="compositionally biased region" description="Basic and acidic residues" evidence="8">
    <location>
        <begin position="73"/>
        <end position="96"/>
    </location>
</feature>
<dbReference type="Pfam" id="PF00004">
    <property type="entry name" value="AAA"/>
    <property type="match status" value="1"/>
</dbReference>
<evidence type="ECO:0000256" key="1">
    <source>
        <dbReference type="ARBA" id="ARBA00004481"/>
    </source>
</evidence>
<keyword evidence="4" id="KW-0967">Endosome</keyword>
<dbReference type="InterPro" id="IPR041569">
    <property type="entry name" value="AAA_lid_3"/>
</dbReference>
<protein>
    <recommendedName>
        <fullName evidence="9">AAA+ ATPase domain-containing protein</fullName>
    </recommendedName>
</protein>
<dbReference type="GO" id="GO:0016887">
    <property type="term" value="F:ATP hydrolysis activity"/>
    <property type="evidence" value="ECO:0007669"/>
    <property type="project" value="InterPro"/>
</dbReference>
<keyword evidence="5 7" id="KW-0067">ATP-binding</keyword>
<reference evidence="10" key="1">
    <citation type="submission" date="2021-01" db="EMBL/GenBank/DDBJ databases">
        <authorList>
            <person name="Corre E."/>
            <person name="Pelletier E."/>
            <person name="Niang G."/>
            <person name="Scheremetjew M."/>
            <person name="Finn R."/>
            <person name="Kale V."/>
            <person name="Holt S."/>
            <person name="Cochrane G."/>
            <person name="Meng A."/>
            <person name="Brown T."/>
            <person name="Cohen L."/>
        </authorList>
    </citation>
    <scope>NUCLEOTIDE SEQUENCE</scope>
    <source>
        <strain evidence="10">UTEX LB 2760</strain>
    </source>
</reference>
<feature type="compositionally biased region" description="Basic and acidic residues" evidence="8">
    <location>
        <begin position="148"/>
        <end position="162"/>
    </location>
</feature>
<sequence>MERLIYEGNDLAAQANKLEVEAHDSYNVDKYKEAQEKYAQAAEKYHKAMGQIDSEEVKSMLRERVSEAIRRAEKIKSWLEQNEKKLKTKERHDKRSNGSSKKASAKKTSSAEPSATSEKEAAALDANGLQKSQDGEEQKDGATAADQPGERENKKVEDPEKEKYRKALASAIVQEKPNVKWDDVAGLEGAKSALKEAVILPIKFPELFTGKREPWRGILLYGPPGTGKSFLAKAVATEADSQFFSVSSADLISKWQGESEKLVRELFKMARENKPSIIFIDEIDSLASSRSDQESESARRVKTEFLIQMQGVGNDSGGVLVLGATNIPWGLDSAIRRRFEKRVYIPLPDERARGRMFEVHLGPTLHSLTSQDFIELGKKSDGYSGSDINNVVRDAIMQPVRTLQNAQFFTAEMVTDEKTGEQVEKWKPCSPGEPNAVQKTLHDVPSGRLVVPGITRFDFDKALMSVRPSVSDEDIALHIKFTEDFGQEGN</sequence>